<sequence>MAFLMMILLWALLYLLAFAHQKLTALTLEISRLRDQAQENADEYQRLGKAGQQAALDRFWARLEDIAGKTCGAPEELLSEMRNNPLNTINKYDQACERSMEFWQCGENALELVDNVALQFEQIWNEWLGDAMDTADDQHHAGLELCRPGYNTHEFRTAMAGVLAGLRPTSFQESGL</sequence>
<protein>
    <submittedName>
        <fullName evidence="3">Uncharacterized protein</fullName>
    </submittedName>
</protein>
<dbReference type="EMBL" id="CCYA01000217">
    <property type="protein sequence ID" value="CEH13308.1"/>
    <property type="molecule type" value="Genomic_DNA"/>
</dbReference>
<dbReference type="AlphaFoldDB" id="A0A0P1BBZ0"/>
<keyword evidence="2" id="KW-0732">Signal</keyword>
<dbReference type="Proteomes" id="UP000054845">
    <property type="component" value="Unassembled WGS sequence"/>
</dbReference>
<accession>A0A0P1BBZ0</accession>
<feature type="signal peptide" evidence="2">
    <location>
        <begin position="1"/>
        <end position="19"/>
    </location>
</feature>
<proteinExistence type="predicted"/>
<name>A0A0P1BBZ0_9BASI</name>
<evidence type="ECO:0000256" key="2">
    <source>
        <dbReference type="SAM" id="SignalP"/>
    </source>
</evidence>
<feature type="coiled-coil region" evidence="1">
    <location>
        <begin position="16"/>
        <end position="43"/>
    </location>
</feature>
<organism evidence="3 4">
    <name type="scientific">Ceraceosorus bombacis</name>
    <dbReference type="NCBI Taxonomy" id="401625"/>
    <lineage>
        <taxon>Eukaryota</taxon>
        <taxon>Fungi</taxon>
        <taxon>Dikarya</taxon>
        <taxon>Basidiomycota</taxon>
        <taxon>Ustilaginomycotina</taxon>
        <taxon>Exobasidiomycetes</taxon>
        <taxon>Ceraceosorales</taxon>
        <taxon>Ceraceosoraceae</taxon>
        <taxon>Ceraceosorus</taxon>
    </lineage>
</organism>
<reference evidence="3 4" key="1">
    <citation type="submission" date="2014-09" db="EMBL/GenBank/DDBJ databases">
        <authorList>
            <person name="Magalhaes I.L.F."/>
            <person name="Oliveira U."/>
            <person name="Santos F.R."/>
            <person name="Vidigal T.H.D.A."/>
            <person name="Brescovit A.D."/>
            <person name="Santos A.J."/>
        </authorList>
    </citation>
    <scope>NUCLEOTIDE SEQUENCE [LARGE SCALE GENOMIC DNA]</scope>
</reference>
<dbReference type="OrthoDB" id="10404734at2759"/>
<evidence type="ECO:0000313" key="4">
    <source>
        <dbReference type="Proteomes" id="UP000054845"/>
    </source>
</evidence>
<keyword evidence="4" id="KW-1185">Reference proteome</keyword>
<keyword evidence="1" id="KW-0175">Coiled coil</keyword>
<evidence type="ECO:0000313" key="3">
    <source>
        <dbReference type="EMBL" id="CEH13308.1"/>
    </source>
</evidence>
<feature type="chain" id="PRO_5006059362" evidence="2">
    <location>
        <begin position="20"/>
        <end position="176"/>
    </location>
</feature>
<evidence type="ECO:0000256" key="1">
    <source>
        <dbReference type="SAM" id="Coils"/>
    </source>
</evidence>